<feature type="transmembrane region" description="Helical" evidence="8">
    <location>
        <begin position="15"/>
        <end position="36"/>
    </location>
</feature>
<evidence type="ECO:0000313" key="9">
    <source>
        <dbReference type="EMBL" id="GAA4266638.1"/>
    </source>
</evidence>
<feature type="transmembrane region" description="Helical" evidence="8">
    <location>
        <begin position="281"/>
        <end position="314"/>
    </location>
</feature>
<organism evidence="9 10">
    <name type="scientific">Frondihabitans peucedani</name>
    <dbReference type="NCBI Taxonomy" id="598626"/>
    <lineage>
        <taxon>Bacteria</taxon>
        <taxon>Bacillati</taxon>
        <taxon>Actinomycetota</taxon>
        <taxon>Actinomycetes</taxon>
        <taxon>Micrococcales</taxon>
        <taxon>Microbacteriaceae</taxon>
        <taxon>Frondihabitans</taxon>
    </lineage>
</organism>
<sequence>MAAVAVALVFGMTQLSVVIIPIVLALIIASAMFPLVDFLRRHHVPSAVATWVSLLAVLGVFGAVVWVIVLRVESQFGDLAASAVDGADQVRRLAGNLPISDQQFQDAKASVLDFLSSKQFGTGALAGVSAAGSFATSAAVFAVVLFFFLKDGPRIWAFLCRPFTGHRLERAQRVGDQAVTTLGGYVRGTATVALVDAIGIGAGLLIIGVPLAIPLAVIVFIAAFVPLVGATAAGILAALVAVVSNGPVAALWVVAVVVLVNQLEGNFLQPVVMGRTLKLHPLVILIALTAGTILGGIVGAILSVPLAATAWGIVTIWNGPDKPAEFARQKRPEHS</sequence>
<feature type="transmembrane region" description="Helical" evidence="8">
    <location>
        <begin position="235"/>
        <end position="260"/>
    </location>
</feature>
<dbReference type="Proteomes" id="UP001501594">
    <property type="component" value="Unassembled WGS sequence"/>
</dbReference>
<feature type="transmembrane region" description="Helical" evidence="8">
    <location>
        <begin position="204"/>
        <end position="229"/>
    </location>
</feature>
<protein>
    <submittedName>
        <fullName evidence="9">AI-2E family transporter</fullName>
    </submittedName>
</protein>
<proteinExistence type="inferred from homology"/>
<evidence type="ECO:0000256" key="5">
    <source>
        <dbReference type="ARBA" id="ARBA00022692"/>
    </source>
</evidence>
<evidence type="ECO:0000256" key="8">
    <source>
        <dbReference type="SAM" id="Phobius"/>
    </source>
</evidence>
<comment type="similarity">
    <text evidence="2">Belongs to the autoinducer-2 exporter (AI-2E) (TC 2.A.86) family.</text>
</comment>
<evidence type="ECO:0000256" key="3">
    <source>
        <dbReference type="ARBA" id="ARBA00022448"/>
    </source>
</evidence>
<feature type="transmembrane region" description="Helical" evidence="8">
    <location>
        <begin position="124"/>
        <end position="149"/>
    </location>
</feature>
<keyword evidence="10" id="KW-1185">Reference proteome</keyword>
<keyword evidence="6 8" id="KW-1133">Transmembrane helix</keyword>
<dbReference type="InterPro" id="IPR002549">
    <property type="entry name" value="AI-2E-like"/>
</dbReference>
<evidence type="ECO:0000256" key="6">
    <source>
        <dbReference type="ARBA" id="ARBA00022989"/>
    </source>
</evidence>
<evidence type="ECO:0000256" key="2">
    <source>
        <dbReference type="ARBA" id="ARBA00009773"/>
    </source>
</evidence>
<name>A0ABP8E347_9MICO</name>
<keyword evidence="7 8" id="KW-0472">Membrane</keyword>
<gene>
    <name evidence="9" type="ORF">GCM10022256_22500</name>
</gene>
<comment type="subcellular location">
    <subcellularLocation>
        <location evidence="1">Cell membrane</location>
        <topology evidence="1">Multi-pass membrane protein</topology>
    </subcellularLocation>
</comment>
<dbReference type="EMBL" id="BAABAU010000002">
    <property type="protein sequence ID" value="GAA4266638.1"/>
    <property type="molecule type" value="Genomic_DNA"/>
</dbReference>
<evidence type="ECO:0000313" key="10">
    <source>
        <dbReference type="Proteomes" id="UP001501594"/>
    </source>
</evidence>
<dbReference type="PANTHER" id="PTHR21716:SF53">
    <property type="entry name" value="PERMEASE PERM-RELATED"/>
    <property type="match status" value="1"/>
</dbReference>
<reference evidence="10" key="1">
    <citation type="journal article" date="2019" name="Int. J. Syst. Evol. Microbiol.">
        <title>The Global Catalogue of Microorganisms (GCM) 10K type strain sequencing project: providing services to taxonomists for standard genome sequencing and annotation.</title>
        <authorList>
            <consortium name="The Broad Institute Genomics Platform"/>
            <consortium name="The Broad Institute Genome Sequencing Center for Infectious Disease"/>
            <person name="Wu L."/>
            <person name="Ma J."/>
        </authorList>
    </citation>
    <scope>NUCLEOTIDE SEQUENCE [LARGE SCALE GENOMIC DNA]</scope>
    <source>
        <strain evidence="10">JCM 17442</strain>
    </source>
</reference>
<keyword evidence="5 8" id="KW-0812">Transmembrane</keyword>
<evidence type="ECO:0000256" key="1">
    <source>
        <dbReference type="ARBA" id="ARBA00004651"/>
    </source>
</evidence>
<keyword evidence="3" id="KW-0813">Transport</keyword>
<dbReference type="Pfam" id="PF01594">
    <property type="entry name" value="AI-2E_transport"/>
    <property type="match status" value="1"/>
</dbReference>
<accession>A0ABP8E347</accession>
<keyword evidence="4" id="KW-1003">Cell membrane</keyword>
<feature type="transmembrane region" description="Helical" evidence="8">
    <location>
        <begin position="48"/>
        <end position="69"/>
    </location>
</feature>
<dbReference type="PANTHER" id="PTHR21716">
    <property type="entry name" value="TRANSMEMBRANE PROTEIN"/>
    <property type="match status" value="1"/>
</dbReference>
<evidence type="ECO:0000256" key="7">
    <source>
        <dbReference type="ARBA" id="ARBA00023136"/>
    </source>
</evidence>
<comment type="caution">
    <text evidence="9">The sequence shown here is derived from an EMBL/GenBank/DDBJ whole genome shotgun (WGS) entry which is preliminary data.</text>
</comment>
<evidence type="ECO:0000256" key="4">
    <source>
        <dbReference type="ARBA" id="ARBA00022475"/>
    </source>
</evidence>